<comment type="caution">
    <text evidence="3">The sequence shown here is derived from an EMBL/GenBank/DDBJ whole genome shotgun (WGS) entry which is preliminary data.</text>
</comment>
<organism evidence="3 4">
    <name type="scientific">Colletotrichum gloeosporioides (strain Cg-14)</name>
    <name type="common">Anthracnose fungus</name>
    <name type="synonym">Glomerella cingulata</name>
    <dbReference type="NCBI Taxonomy" id="1237896"/>
    <lineage>
        <taxon>Eukaryota</taxon>
        <taxon>Fungi</taxon>
        <taxon>Dikarya</taxon>
        <taxon>Ascomycota</taxon>
        <taxon>Pezizomycotina</taxon>
        <taxon>Sordariomycetes</taxon>
        <taxon>Hypocreomycetidae</taxon>
        <taxon>Glomerellales</taxon>
        <taxon>Glomerellaceae</taxon>
        <taxon>Colletotrichum</taxon>
        <taxon>Colletotrichum gloeosporioides species complex</taxon>
    </lineage>
</organism>
<dbReference type="Proteomes" id="UP000015530">
    <property type="component" value="Unassembled WGS sequence"/>
</dbReference>
<dbReference type="HOGENOM" id="CLU_1061882_0_0_1"/>
<evidence type="ECO:0000256" key="1">
    <source>
        <dbReference type="SAM" id="MobiDB-lite"/>
    </source>
</evidence>
<name>T0JZQ6_COLGC</name>
<evidence type="ECO:0000259" key="2">
    <source>
        <dbReference type="PROSITE" id="PS50126"/>
    </source>
</evidence>
<dbReference type="OrthoDB" id="10253254at2759"/>
<feature type="region of interest" description="Disordered" evidence="1">
    <location>
        <begin position="138"/>
        <end position="222"/>
    </location>
</feature>
<evidence type="ECO:0000313" key="3">
    <source>
        <dbReference type="EMBL" id="EQB46008.1"/>
    </source>
</evidence>
<dbReference type="PROSITE" id="PS50126">
    <property type="entry name" value="S1"/>
    <property type="match status" value="1"/>
</dbReference>
<dbReference type="OMA" id="KNTHAYH"/>
<feature type="domain" description="S1 motif" evidence="2">
    <location>
        <begin position="226"/>
        <end position="273"/>
    </location>
</feature>
<protein>
    <submittedName>
        <fullName evidence="3">Helicase associated domain-containing protein</fullName>
    </submittedName>
</protein>
<accession>T0JZQ6</accession>
<dbReference type="AlphaFoldDB" id="T0JZQ6"/>
<gene>
    <name evidence="3" type="ORF">CGLO_15028</name>
</gene>
<dbReference type="Pfam" id="PF00575">
    <property type="entry name" value="S1"/>
    <property type="match status" value="1"/>
</dbReference>
<dbReference type="SUPFAM" id="SSF50249">
    <property type="entry name" value="Nucleic acid-binding proteins"/>
    <property type="match status" value="1"/>
</dbReference>
<sequence>MDDLLNLELLSLVSKVTSELQNHLGVSDKTLAEFIIAQRVDAEDYDAFKKKLAAIGAEFPPSLVDSVDRLVLTMHPKLKGKAQKNGDSSEDHHHRSAEENQQIFKGLAVPDKAVAYDSIGDGDAIDDTLALLEGLEGKARGEKASSRKRSRSPNDGRESRRKRRDRSRSRDRRKRDKYRSRSRSVDDYENGPSLKQRRGRRNYDDEDDSRFRRAPEPEVDDAPQLHKVYSGHVTGIKDFGAFVNLHGVRGKVDGLVHISRLVEGQRVNHPPTC</sequence>
<dbReference type="Gene3D" id="2.40.50.140">
    <property type="entry name" value="Nucleic acid-binding proteins"/>
    <property type="match status" value="1"/>
</dbReference>
<reference evidence="4" key="1">
    <citation type="journal article" date="2013" name="Mol. Plant Microbe Interact.">
        <title>Global aspects of pacC regulation of pathogenicity genes in Colletotrichum gloeosporioides as revealed by transcriptome analysis.</title>
        <authorList>
            <person name="Alkan N."/>
            <person name="Meng X."/>
            <person name="Friedlander G."/>
            <person name="Reuveni E."/>
            <person name="Sukno S."/>
            <person name="Sherman A."/>
            <person name="Thon M."/>
            <person name="Fluhr R."/>
            <person name="Prusky D."/>
        </authorList>
    </citation>
    <scope>NUCLEOTIDE SEQUENCE [LARGE SCALE GENOMIC DNA]</scope>
    <source>
        <strain evidence="4">Cg-14</strain>
    </source>
</reference>
<feature type="region of interest" description="Disordered" evidence="1">
    <location>
        <begin position="77"/>
        <end position="99"/>
    </location>
</feature>
<dbReference type="InterPro" id="IPR003029">
    <property type="entry name" value="S1_domain"/>
</dbReference>
<dbReference type="GO" id="GO:0003676">
    <property type="term" value="F:nucleic acid binding"/>
    <property type="evidence" value="ECO:0007669"/>
    <property type="project" value="InterPro"/>
</dbReference>
<dbReference type="InterPro" id="IPR012340">
    <property type="entry name" value="NA-bd_OB-fold"/>
</dbReference>
<feature type="compositionally biased region" description="Basic residues" evidence="1">
    <location>
        <begin position="159"/>
        <end position="182"/>
    </location>
</feature>
<evidence type="ECO:0000313" key="4">
    <source>
        <dbReference type="Proteomes" id="UP000015530"/>
    </source>
</evidence>
<dbReference type="EMBL" id="AMYD01003569">
    <property type="protein sequence ID" value="EQB46008.1"/>
    <property type="molecule type" value="Genomic_DNA"/>
</dbReference>
<proteinExistence type="predicted"/>
<feature type="compositionally biased region" description="Basic and acidic residues" evidence="1">
    <location>
        <begin position="87"/>
        <end position="98"/>
    </location>
</feature>
<dbReference type="STRING" id="1237896.T0JZQ6"/>